<feature type="region of interest" description="Disordered" evidence="1">
    <location>
        <begin position="1"/>
        <end position="27"/>
    </location>
</feature>
<feature type="compositionally biased region" description="Polar residues" evidence="1">
    <location>
        <begin position="1029"/>
        <end position="1043"/>
    </location>
</feature>
<name>K0RUM3_THAOC</name>
<organism evidence="2 3">
    <name type="scientific">Thalassiosira oceanica</name>
    <name type="common">Marine diatom</name>
    <dbReference type="NCBI Taxonomy" id="159749"/>
    <lineage>
        <taxon>Eukaryota</taxon>
        <taxon>Sar</taxon>
        <taxon>Stramenopiles</taxon>
        <taxon>Ochrophyta</taxon>
        <taxon>Bacillariophyta</taxon>
        <taxon>Coscinodiscophyceae</taxon>
        <taxon>Thalassiosirophycidae</taxon>
        <taxon>Thalassiosirales</taxon>
        <taxon>Thalassiosiraceae</taxon>
        <taxon>Thalassiosira</taxon>
    </lineage>
</organism>
<reference evidence="2 3" key="1">
    <citation type="journal article" date="2012" name="Genome Biol.">
        <title>Genome and low-iron response of an oceanic diatom adapted to chronic iron limitation.</title>
        <authorList>
            <person name="Lommer M."/>
            <person name="Specht M."/>
            <person name="Roy A.S."/>
            <person name="Kraemer L."/>
            <person name="Andreson R."/>
            <person name="Gutowska M.A."/>
            <person name="Wolf J."/>
            <person name="Bergner S.V."/>
            <person name="Schilhabel M.B."/>
            <person name="Klostermeier U.C."/>
            <person name="Beiko R.G."/>
            <person name="Rosenstiel P."/>
            <person name="Hippler M."/>
            <person name="Laroche J."/>
        </authorList>
    </citation>
    <scope>NUCLEOTIDE SEQUENCE [LARGE SCALE GENOMIC DNA]</scope>
    <source>
        <strain evidence="2 3">CCMP1005</strain>
    </source>
</reference>
<feature type="region of interest" description="Disordered" evidence="1">
    <location>
        <begin position="48"/>
        <end position="193"/>
    </location>
</feature>
<keyword evidence="3" id="KW-1185">Reference proteome</keyword>
<dbReference type="EMBL" id="AGNL01030900">
    <property type="protein sequence ID" value="EJK56655.1"/>
    <property type="molecule type" value="Genomic_DNA"/>
</dbReference>
<evidence type="ECO:0000256" key="1">
    <source>
        <dbReference type="SAM" id="MobiDB-lite"/>
    </source>
</evidence>
<feature type="compositionally biased region" description="Polar residues" evidence="1">
    <location>
        <begin position="99"/>
        <end position="108"/>
    </location>
</feature>
<feature type="compositionally biased region" description="Acidic residues" evidence="1">
    <location>
        <begin position="897"/>
        <end position="929"/>
    </location>
</feature>
<feature type="region of interest" description="Disordered" evidence="1">
    <location>
        <begin position="1024"/>
        <end position="1054"/>
    </location>
</feature>
<proteinExistence type="predicted"/>
<protein>
    <submittedName>
        <fullName evidence="2">Uncharacterized protein</fullName>
    </submittedName>
</protein>
<feature type="region of interest" description="Disordered" evidence="1">
    <location>
        <begin position="1075"/>
        <end position="1100"/>
    </location>
</feature>
<feature type="compositionally biased region" description="Basic and acidic residues" evidence="1">
    <location>
        <begin position="168"/>
        <end position="179"/>
    </location>
</feature>
<sequence length="1132" mass="125801">MTPAARKNQETPAAGLGEASRPGAGPAALCRSAVRSITRTPKKILRTRPLRALAYSAPQGVMTPPRKNQETPAAGLGEATRPGAGPAALCHTQAAGRAGNQTKSSESWLQARGPAAQRAREGEGHPFPSPPSAGEAQPTQTPLTHPAPFKRVPVRPPNPCRKPARNRAPREPLHIRHEPASSSPPPGSRAERTVRVVSTDRHLQNELGRAAFVHLQQTNIGHIDGHFVDENHVPVCACFPTTISFDHDPSTGQPILSVTTRRDETSFTTYDGHHRGIEQWRAEWGEMPDAVEQIYQAIDRAEGLRGQIQSQYITVDLPHVAKPDVRDLAAHRADDKLLDRSVENYRDLQVDHYWEEQRKAREKLGEGAPGEYQGIPRPIFSYEALSSKVTNSVQDEVMSDFLDNTAVGAYDILRKNGCVVTHLCNRSEDFNFDNERLSPDNTAPQVYHEGVRDKFGSAARGDMRLTHMRDDHIARGIEPPRAYSVVDIANLPLDVQLETVDFLLNEFKRFASPRLPRTLREMLVQDMQGASVGTQTLFSSIVEPYDPQQILTGGIALRGSLTATFRNTIESGAQRNADRHGVGQVGDEHESSWKPGTLDSTPPSFVCATIAVMRSISPIKGPGFFTDAFGDQTPHVVSTDIDECYDCDNFTDNQRRGAIAKNEAEVLVPLERDGGYAEIVDVCEEAYKLEREEYLKLLRRNGVAIPGDDETDEDRRYPSALFALMARDTSANFGLRANSPGAPKWRIYEKGSRKYDYWRLYGFITMALQSNDMKLRLIVLVAPWCRWIMCKKGTRMGMGQMELAFRSACASTFPGLLLEVLCTERTTVNRSLDRPVSEIPVVLYSVFLSAHEPVHAPHRPQHQRAGQELSHGQEPALQRVHELAQDEAHRQVANLPDGDDSDEEAEEDDDDEDDSVCSDDGGLEWDDEPGTTSSAEAEKKKRRREKADRKFIHRVVCHLMRAGPGDDKAFEDVALPAAYHYITHNRSGVRMSSDAINKRFKYLRGANIIRGSVLSALSEKREADLPNKGNRTGNYHSPTAETQKTSDDGLRHYAKTGGDFRLQVAGVAAPGACIKADGTPWDPQQHPRRRKGHPHLQHEEEPAHYRDHLLGQQDFRAGESLGGPVKQKNRHW</sequence>
<feature type="compositionally biased region" description="Basic residues" evidence="1">
    <location>
        <begin position="1086"/>
        <end position="1095"/>
    </location>
</feature>
<comment type="caution">
    <text evidence="2">The sequence shown here is derived from an EMBL/GenBank/DDBJ whole genome shotgun (WGS) entry which is preliminary data.</text>
</comment>
<dbReference type="AlphaFoldDB" id="K0RUM3"/>
<evidence type="ECO:0000313" key="2">
    <source>
        <dbReference type="EMBL" id="EJK56655.1"/>
    </source>
</evidence>
<gene>
    <name evidence="2" type="ORF">THAOC_23417</name>
</gene>
<dbReference type="Proteomes" id="UP000266841">
    <property type="component" value="Unassembled WGS sequence"/>
</dbReference>
<evidence type="ECO:0000313" key="3">
    <source>
        <dbReference type="Proteomes" id="UP000266841"/>
    </source>
</evidence>
<accession>K0RUM3</accession>
<feature type="region of interest" description="Disordered" evidence="1">
    <location>
        <begin position="573"/>
        <end position="598"/>
    </location>
</feature>
<feature type="region of interest" description="Disordered" evidence="1">
    <location>
        <begin position="891"/>
        <end position="946"/>
    </location>
</feature>
<feature type="compositionally biased region" description="Basic and acidic residues" evidence="1">
    <location>
        <begin position="576"/>
        <end position="592"/>
    </location>
</feature>